<evidence type="ECO:0000313" key="1">
    <source>
        <dbReference type="EMBL" id="KAK5943792.1"/>
    </source>
</evidence>
<dbReference type="Proteomes" id="UP001334248">
    <property type="component" value="Unassembled WGS sequence"/>
</dbReference>
<keyword evidence="2" id="KW-1185">Reference proteome</keyword>
<dbReference type="RefSeq" id="XP_064731882.1">
    <property type="nucleotide sequence ID" value="XM_064871502.1"/>
</dbReference>
<evidence type="ECO:0000313" key="2">
    <source>
        <dbReference type="Proteomes" id="UP001334248"/>
    </source>
</evidence>
<proteinExistence type="predicted"/>
<dbReference type="EMBL" id="JAVHJV010000003">
    <property type="protein sequence ID" value="KAK5943792.1"/>
    <property type="molecule type" value="Genomic_DNA"/>
</dbReference>
<organism evidence="1 2">
    <name type="scientific">Knufia obscura</name>
    <dbReference type="NCBI Taxonomy" id="1635080"/>
    <lineage>
        <taxon>Eukaryota</taxon>
        <taxon>Fungi</taxon>
        <taxon>Dikarya</taxon>
        <taxon>Ascomycota</taxon>
        <taxon>Pezizomycotina</taxon>
        <taxon>Eurotiomycetes</taxon>
        <taxon>Chaetothyriomycetidae</taxon>
        <taxon>Chaetothyriales</taxon>
        <taxon>Trichomeriaceae</taxon>
        <taxon>Knufia</taxon>
    </lineage>
</organism>
<sequence>MSVRDLGGARAAQFAGLDILFHWAHIELNRRVYHKALTREEISVLARTAKIHAIEVLKLAKQLLEPGGPETRDYQFVIRGPLPSFAIQAAIDIFTAAGKTRDILEPDSTIMNLLYHGLEFIEVLSTQWGFAKLWHMQVKERIQAVFNSAQTAANQRKVYRYCTERRNSPEAHGCQLSSHEKYHL</sequence>
<gene>
    <name evidence="1" type="ORF">PMZ80_003073</name>
</gene>
<reference evidence="1 2" key="1">
    <citation type="journal article" date="2023" name="Res Sq">
        <title>Genomic and morphological characterization of Knufia obscura isolated from the Mars 2020 spacecraft assembly facility.</title>
        <authorList>
            <person name="Chander A.M."/>
            <person name="Teixeira M.M."/>
            <person name="Singh N.K."/>
            <person name="Williams M.P."/>
            <person name="Parker C.W."/>
            <person name="Leo P."/>
            <person name="Stajich J.E."/>
            <person name="Torok T."/>
            <person name="Tighe S."/>
            <person name="Mason C.E."/>
            <person name="Venkateswaran K."/>
        </authorList>
    </citation>
    <scope>NUCLEOTIDE SEQUENCE [LARGE SCALE GENOMIC DNA]</scope>
    <source>
        <strain evidence="1 2">CCFEE 5817</strain>
    </source>
</reference>
<accession>A0ABR0RTQ2</accession>
<comment type="caution">
    <text evidence="1">The sequence shown here is derived from an EMBL/GenBank/DDBJ whole genome shotgun (WGS) entry which is preliminary data.</text>
</comment>
<protein>
    <submittedName>
        <fullName evidence="1">Uncharacterized protein</fullName>
    </submittedName>
</protein>
<dbReference type="GeneID" id="89996522"/>
<name>A0ABR0RTQ2_9EURO</name>